<accession>A0ABW1R8V0</accession>
<gene>
    <name evidence="2" type="ORF">ACFP3T_13065</name>
</gene>
<organism evidence="2 3">
    <name type="scientific">Lactiplantibacillus dongliensis</name>
    <dbReference type="NCBI Taxonomy" id="2559919"/>
    <lineage>
        <taxon>Bacteria</taxon>
        <taxon>Bacillati</taxon>
        <taxon>Bacillota</taxon>
        <taxon>Bacilli</taxon>
        <taxon>Lactobacillales</taxon>
        <taxon>Lactobacillaceae</taxon>
        <taxon>Lactiplantibacillus</taxon>
    </lineage>
</organism>
<keyword evidence="3" id="KW-1185">Reference proteome</keyword>
<dbReference type="Proteomes" id="UP001596253">
    <property type="component" value="Unassembled WGS sequence"/>
</dbReference>
<dbReference type="InterPro" id="IPR029059">
    <property type="entry name" value="AB_hydrolase_5"/>
</dbReference>
<comment type="caution">
    <text evidence="2">The sequence shown here is derived from an EMBL/GenBank/DDBJ whole genome shotgun (WGS) entry which is preliminary data.</text>
</comment>
<reference evidence="3" key="1">
    <citation type="journal article" date="2019" name="Int. J. Syst. Evol. Microbiol.">
        <title>The Global Catalogue of Microorganisms (GCM) 10K type strain sequencing project: providing services to taxonomists for standard genome sequencing and annotation.</title>
        <authorList>
            <consortium name="The Broad Institute Genomics Platform"/>
            <consortium name="The Broad Institute Genome Sequencing Center for Infectious Disease"/>
            <person name="Wu L."/>
            <person name="Ma J."/>
        </authorList>
    </citation>
    <scope>NUCLEOTIDE SEQUENCE [LARGE SCALE GENOMIC DNA]</scope>
    <source>
        <strain evidence="3">CCM 8932</strain>
    </source>
</reference>
<protein>
    <submittedName>
        <fullName evidence="2">Alpha/beta hydrolase</fullName>
    </submittedName>
</protein>
<evidence type="ECO:0000313" key="3">
    <source>
        <dbReference type="Proteomes" id="UP001596253"/>
    </source>
</evidence>
<dbReference type="InterPro" id="IPR029058">
    <property type="entry name" value="AB_hydrolase_fold"/>
</dbReference>
<dbReference type="RefSeq" id="WP_137640253.1">
    <property type="nucleotide sequence ID" value="NZ_BJDK01000016.1"/>
</dbReference>
<proteinExistence type="predicted"/>
<evidence type="ECO:0000259" key="1">
    <source>
        <dbReference type="Pfam" id="PF12695"/>
    </source>
</evidence>
<dbReference type="Gene3D" id="3.40.50.1820">
    <property type="entry name" value="alpha/beta hydrolase"/>
    <property type="match status" value="1"/>
</dbReference>
<dbReference type="SUPFAM" id="SSF53474">
    <property type="entry name" value="alpha/beta-Hydrolases"/>
    <property type="match status" value="1"/>
</dbReference>
<dbReference type="EMBL" id="JBHSSD010000055">
    <property type="protein sequence ID" value="MFC6165594.1"/>
    <property type="molecule type" value="Genomic_DNA"/>
</dbReference>
<keyword evidence="2" id="KW-0378">Hydrolase</keyword>
<evidence type="ECO:0000313" key="2">
    <source>
        <dbReference type="EMBL" id="MFC6165594.1"/>
    </source>
</evidence>
<dbReference type="Pfam" id="PF12695">
    <property type="entry name" value="Abhydrolase_5"/>
    <property type="match status" value="1"/>
</dbReference>
<name>A0ABW1R8V0_9LACO</name>
<feature type="domain" description="Alpha/beta hydrolase fold-5" evidence="1">
    <location>
        <begin position="62"/>
        <end position="223"/>
    </location>
</feature>
<dbReference type="GO" id="GO:0016787">
    <property type="term" value="F:hydrolase activity"/>
    <property type="evidence" value="ECO:0007669"/>
    <property type="project" value="UniProtKB-KW"/>
</dbReference>
<sequence>MKRRTKVVWAILIGLLVSLAAGYGVVKAKTYGPSQAAQTAVKTATVTSNYTEFKGQASKTAIVFYPGALVDPASYSSWAKRVAQQGHSVYLMHFPLDLAVLAGNRADKVPSKVRRNYVIGGHSLGGVMASRYAVKHPRGLKGVFYLASYPDKKGRLDQTTLPALSMTASRDGVLNWSHYRQSKVYLPAHTTLVKIMGGNHAGFGSYGPQKGDRPATLTNAQQQVKVSQYLTRWLTKITE</sequence>